<dbReference type="EMBL" id="CP101806">
    <property type="protein sequence ID" value="UUD35163.1"/>
    <property type="molecule type" value="Genomic_DNA"/>
</dbReference>
<reference evidence="1" key="2">
    <citation type="submission" date="2022-07" db="EMBL/GenBank/DDBJ databases">
        <title>Complete genome of Mycoplasma caviae type strain G122.</title>
        <authorList>
            <person name="Spergser J."/>
        </authorList>
    </citation>
    <scope>NUCLEOTIDE SEQUENCE</scope>
    <source>
        <strain evidence="1">G122</strain>
    </source>
</reference>
<evidence type="ECO:0000313" key="4">
    <source>
        <dbReference type="Proteomes" id="UP001058569"/>
    </source>
</evidence>
<proteinExistence type="predicted"/>
<evidence type="ECO:0000313" key="3">
    <source>
        <dbReference type="Proteomes" id="UP000280036"/>
    </source>
</evidence>
<evidence type="ECO:0000313" key="1">
    <source>
        <dbReference type="EMBL" id="UUD35163.1"/>
    </source>
</evidence>
<dbReference type="RefSeq" id="WP_126118266.1">
    <property type="nucleotide sequence ID" value="NZ_CP101806.1"/>
</dbReference>
<dbReference type="Proteomes" id="UP000280036">
    <property type="component" value="Unassembled WGS sequence"/>
</dbReference>
<gene>
    <name evidence="2" type="ORF">NCTC10126_00528</name>
    <name evidence="1" type="ORF">NPA07_05160</name>
</gene>
<reference evidence="2 3" key="1">
    <citation type="submission" date="2018-12" db="EMBL/GenBank/DDBJ databases">
        <authorList>
            <consortium name="Pathogen Informatics"/>
        </authorList>
    </citation>
    <scope>NUCLEOTIDE SEQUENCE [LARGE SCALE GENOMIC DNA]</scope>
    <source>
        <strain evidence="2 3">NCTC10126</strain>
    </source>
</reference>
<dbReference type="OrthoDB" id="384689at2"/>
<protein>
    <submittedName>
        <fullName evidence="2">Uncharacterized protein</fullName>
    </submittedName>
</protein>
<sequence>MLDISYLSSEQNTNSSKLWYVITKCDNSYGLFGLKDYKINVLDKNCFKKFNLRNRSFININNNLIHSAYVEDDELRLLEISINTNEKMVNTLRELSKINNENSSTSVNRYNSEIGTVFYNKKTRILLIENKKYIAKRKCFVFDCISETLYRANKGDELHYHKMLIIEKR</sequence>
<dbReference type="Proteomes" id="UP001058569">
    <property type="component" value="Chromosome"/>
</dbReference>
<organism evidence="2 3">
    <name type="scientific">Mycoplasmopsis caviae</name>
    <dbReference type="NCBI Taxonomy" id="55603"/>
    <lineage>
        <taxon>Bacteria</taxon>
        <taxon>Bacillati</taxon>
        <taxon>Mycoplasmatota</taxon>
        <taxon>Mycoplasmoidales</taxon>
        <taxon>Metamycoplasmataceae</taxon>
        <taxon>Mycoplasmopsis</taxon>
    </lineage>
</organism>
<dbReference type="AlphaFoldDB" id="A0A3P8LI57"/>
<name>A0A3P8LI57_9BACT</name>
<evidence type="ECO:0000313" key="2">
    <source>
        <dbReference type="EMBL" id="VDR42032.1"/>
    </source>
</evidence>
<dbReference type="EMBL" id="UZVY01000001">
    <property type="protein sequence ID" value="VDR42032.1"/>
    <property type="molecule type" value="Genomic_DNA"/>
</dbReference>
<accession>A0A3P8LI57</accession>
<keyword evidence="4" id="KW-1185">Reference proteome</keyword>